<evidence type="ECO:0000256" key="1">
    <source>
        <dbReference type="ARBA" id="ARBA00022679"/>
    </source>
</evidence>
<dbReference type="GO" id="GO:0016740">
    <property type="term" value="F:transferase activity"/>
    <property type="evidence" value="ECO:0007669"/>
    <property type="project" value="UniProtKB-KW"/>
</dbReference>
<dbReference type="Proteomes" id="UP000214746">
    <property type="component" value="Unassembled WGS sequence"/>
</dbReference>
<dbReference type="RefSeq" id="WP_089199989.1">
    <property type="nucleotide sequence ID" value="NZ_NHRJ02000004.1"/>
</dbReference>
<organism evidence="3 4">
    <name type="scientific">Paenibacillus xerothermodurans</name>
    <dbReference type="NCBI Taxonomy" id="1977292"/>
    <lineage>
        <taxon>Bacteria</taxon>
        <taxon>Bacillati</taxon>
        <taxon>Bacillota</taxon>
        <taxon>Bacilli</taxon>
        <taxon>Bacillales</taxon>
        <taxon>Paenibacillaceae</taxon>
        <taxon>Paenibacillus</taxon>
    </lineage>
</organism>
<keyword evidence="1" id="KW-0808">Transferase</keyword>
<dbReference type="AlphaFoldDB" id="A0A2W1NQJ7"/>
<gene>
    <name evidence="3" type="ORF">CBW46_010680</name>
</gene>
<name>A0A2W1NQJ7_PAEXE</name>
<dbReference type="EMBL" id="NHRJ02000004">
    <property type="protein sequence ID" value="PZE21133.1"/>
    <property type="molecule type" value="Genomic_DNA"/>
</dbReference>
<proteinExistence type="predicted"/>
<dbReference type="PANTHER" id="PTHR43300:SF4">
    <property type="entry name" value="ACYL-[ACYL-CARRIER-PROTEIN]--UDP-N-ACETYLGLUCOSAMINE O-ACYLTRANSFERASE"/>
    <property type="match status" value="1"/>
</dbReference>
<evidence type="ECO:0000256" key="2">
    <source>
        <dbReference type="ARBA" id="ARBA00022737"/>
    </source>
</evidence>
<keyword evidence="2" id="KW-0677">Repeat</keyword>
<dbReference type="Pfam" id="PF00132">
    <property type="entry name" value="Hexapep"/>
    <property type="match status" value="2"/>
</dbReference>
<protein>
    <submittedName>
        <fullName evidence="3">N-acetyltransferase</fullName>
    </submittedName>
</protein>
<accession>A0A2W1NQJ7</accession>
<dbReference type="InterPro" id="IPR050179">
    <property type="entry name" value="Trans_hexapeptide_repeat"/>
</dbReference>
<comment type="caution">
    <text evidence="3">The sequence shown here is derived from an EMBL/GenBank/DDBJ whole genome shotgun (WGS) entry which is preliminary data.</text>
</comment>
<sequence>MVDCRIDPSWSLGYNVVIENGVTLGRNVRIGHNTVIFAGTVIADDVTIGCNSVVGCQPYQNSLVRNGVTGQGPLIIGEQSRIGNGVVLYSGTALGEGVLVADLASIRERVTIGNGTIIGRNAKIECRTAIGQRCVIQTGAYITADMVVEDDVFIGPEVSTSNDKYMSRAPYKLLGPRIRQGASIGNNATLLPGIVIGAKSVIGAGSVVTKDVPEYATVVGVPARVVNRADITAKED</sequence>
<evidence type="ECO:0000313" key="3">
    <source>
        <dbReference type="EMBL" id="PZE21133.1"/>
    </source>
</evidence>
<dbReference type="Pfam" id="PF14602">
    <property type="entry name" value="Hexapep_2"/>
    <property type="match status" value="2"/>
</dbReference>
<evidence type="ECO:0000313" key="4">
    <source>
        <dbReference type="Proteomes" id="UP000214746"/>
    </source>
</evidence>
<dbReference type="PROSITE" id="PS00101">
    <property type="entry name" value="HEXAPEP_TRANSFERASES"/>
    <property type="match status" value="1"/>
</dbReference>
<dbReference type="Gene3D" id="2.160.10.10">
    <property type="entry name" value="Hexapeptide repeat proteins"/>
    <property type="match status" value="2"/>
</dbReference>
<dbReference type="PANTHER" id="PTHR43300">
    <property type="entry name" value="ACETYLTRANSFERASE"/>
    <property type="match status" value="1"/>
</dbReference>
<dbReference type="InterPro" id="IPR018357">
    <property type="entry name" value="Hexapep_transf_CS"/>
</dbReference>
<dbReference type="InterPro" id="IPR001451">
    <property type="entry name" value="Hexapep"/>
</dbReference>
<keyword evidence="4" id="KW-1185">Reference proteome</keyword>
<dbReference type="CDD" id="cd03358">
    <property type="entry name" value="LbH_WxcM_N_like"/>
    <property type="match status" value="1"/>
</dbReference>
<dbReference type="InterPro" id="IPR011004">
    <property type="entry name" value="Trimer_LpxA-like_sf"/>
</dbReference>
<dbReference type="OrthoDB" id="9782926at2"/>
<dbReference type="SUPFAM" id="SSF51161">
    <property type="entry name" value="Trimeric LpxA-like enzymes"/>
    <property type="match status" value="1"/>
</dbReference>
<reference evidence="3" key="1">
    <citation type="submission" date="2018-06" db="EMBL/GenBank/DDBJ databases">
        <title>Paenibacillus xerothermodurans sp. nov. an extremely dry heat resistant spore forming bacterium isolated from the soil of Cape Canaveral, Florida.</title>
        <authorList>
            <person name="Seuylemezian A."/>
            <person name="Kaur N."/>
            <person name="Patil P."/>
            <person name="Patil P."/>
            <person name="Mayilraj S."/>
            <person name="Vaishampayan P."/>
        </authorList>
    </citation>
    <scope>NUCLEOTIDE SEQUENCE [LARGE SCALE GENOMIC DNA]</scope>
    <source>
        <strain evidence="3">ATCC 27380</strain>
    </source>
</reference>